<reference evidence="3 4" key="1">
    <citation type="submission" date="2018-05" db="EMBL/GenBank/DDBJ databases">
        <title>A metagenomic window into the 2 km-deep terrestrial subsurface aquifer revealed taxonomically and functionally diverse microbial community comprising novel uncultured bacterial lineages.</title>
        <authorList>
            <person name="Kadnikov V.V."/>
            <person name="Mardanov A.V."/>
            <person name="Beletsky A.V."/>
            <person name="Banks D."/>
            <person name="Pimenov N.V."/>
            <person name="Frank Y.A."/>
            <person name="Karnachuk O.V."/>
            <person name="Ravin N.V."/>
        </authorList>
    </citation>
    <scope>NUCLEOTIDE SEQUENCE [LARGE SCALE GENOMIC DNA]</scope>
    <source>
        <strain evidence="3">BY5</strain>
    </source>
</reference>
<evidence type="ECO:0000256" key="1">
    <source>
        <dbReference type="SAM" id="MobiDB-lite"/>
    </source>
</evidence>
<gene>
    <name evidence="3" type="ORF">OZSIB_3400</name>
</gene>
<keyword evidence="2" id="KW-1133">Transmembrane helix</keyword>
<evidence type="ECO:0000256" key="2">
    <source>
        <dbReference type="SAM" id="Phobius"/>
    </source>
</evidence>
<dbReference type="EMBL" id="QOQW01000007">
    <property type="protein sequence ID" value="RCK80218.1"/>
    <property type="molecule type" value="Genomic_DNA"/>
</dbReference>
<dbReference type="Gene3D" id="3.30.1490.300">
    <property type="match status" value="1"/>
</dbReference>
<dbReference type="Gene3D" id="3.30.420.40">
    <property type="match status" value="2"/>
</dbReference>
<organism evidence="3 4">
    <name type="scientific">Candidatus Ozemobacter sibiricus</name>
    <dbReference type="NCBI Taxonomy" id="2268124"/>
    <lineage>
        <taxon>Bacteria</taxon>
        <taxon>Candidatus Ozemobacteria</taxon>
        <taxon>Candidatus Ozemobacterales</taxon>
        <taxon>Candidatus Ozemobacteraceae</taxon>
        <taxon>Candidatus Ozemobacter</taxon>
    </lineage>
</organism>
<evidence type="ECO:0000313" key="4">
    <source>
        <dbReference type="Proteomes" id="UP000252355"/>
    </source>
</evidence>
<dbReference type="Proteomes" id="UP000252355">
    <property type="component" value="Unassembled WGS sequence"/>
</dbReference>
<name>A0A367ZQ06_9BACT</name>
<evidence type="ECO:0000313" key="3">
    <source>
        <dbReference type="EMBL" id="RCK80218.1"/>
    </source>
</evidence>
<keyword evidence="2" id="KW-0812">Transmembrane</keyword>
<sequence>MKTSLADGFYAVFDVGSYAVKAILIERRSGKDRVVALESELVQPLGEFPGEAEFREHLVQQLKLVAARLPMGEIRECLSVFNSRELQAKLVEPPSQVPPDKLPSVLAWEAKKLLSPTYRNEPFMFGWRLLRESPPSAILAVIPQAILQRHDDLYTAAGIHLTGTYAEVFGSLALKEGSANLGLPALSLINLGHAGTHLQIFASGELKFYRFIPSGAGDFSQPALPGEMEGFAQKIRFSFDYFRAVSKLGHIDELRLYGGGATRPEFFSFARDYFAPGKVDTLDVSNAIDISPILPQMAEPPGPGPRHVKLLPFLPALGVFRAHADPAAPAANLQARLHELAWEARMARLTALLPLWLGLSGAMVVTIVLLFWRISLADQLDQVRQKANITANDLISTRVRLTRLHQARVPEVKLSPRDQSALQPFLRPQRSADEILFLAERKRPPGLRLTRILIQSRSQNEDEIAEEEEAAPDQSQGAPADGDEAGQPAPPPPPSGPSQAQEQETIDDPGGEFLTIHGWTRGYEGLAAFAEGLVQARVLRRIRQLRLVPKGSGDQRFILKGELP</sequence>
<comment type="caution">
    <text evidence="3">The sequence shown here is derived from an EMBL/GenBank/DDBJ whole genome shotgun (WGS) entry which is preliminary data.</text>
</comment>
<feature type="compositionally biased region" description="Acidic residues" evidence="1">
    <location>
        <begin position="461"/>
        <end position="471"/>
    </location>
</feature>
<proteinExistence type="predicted"/>
<dbReference type="AlphaFoldDB" id="A0A367ZQ06"/>
<accession>A0A367ZQ06</accession>
<protein>
    <submittedName>
        <fullName evidence="3">Uncharacterized protein</fullName>
    </submittedName>
</protein>
<keyword evidence="2" id="KW-0472">Membrane</keyword>
<feature type="region of interest" description="Disordered" evidence="1">
    <location>
        <begin position="458"/>
        <end position="514"/>
    </location>
</feature>
<feature type="transmembrane region" description="Helical" evidence="2">
    <location>
        <begin position="355"/>
        <end position="376"/>
    </location>
</feature>